<comment type="function">
    <text evidence="4">Part of the outer membrane protein assembly complex, which is involved in assembly and insertion of beta-barrel proteins into the outer membrane.</text>
</comment>
<organism evidence="6 7">
    <name type="scientific">Leptothrix cholodnii (strain ATCC 51168 / LMG 8142 / SP-6)</name>
    <name type="common">Leptothrix discophora (strain SP-6)</name>
    <dbReference type="NCBI Taxonomy" id="395495"/>
    <lineage>
        <taxon>Bacteria</taxon>
        <taxon>Pseudomonadati</taxon>
        <taxon>Pseudomonadota</taxon>
        <taxon>Betaproteobacteria</taxon>
        <taxon>Burkholderiales</taxon>
        <taxon>Sphaerotilaceae</taxon>
        <taxon>Leptothrix</taxon>
    </lineage>
</organism>
<dbReference type="NCBIfam" id="TIGR03302">
    <property type="entry name" value="OM_YfiO"/>
    <property type="match status" value="1"/>
</dbReference>
<dbReference type="AlphaFoldDB" id="B1XY96"/>
<sequence length="284" mass="31710" precursor="true">MHQPAPAPINRQTQIMFKFVQPQGLRVLTATAVVAVLLAGSLGGCAADPKALPEHQNVGKLYEEAREEAAAGASDRAIKLYERLEGLAAGTLLAQQAQLERAFLHYKMQEKAQSLAIIERFLKLHPTSPAADYAYYLQGLINFNDDLGLFGSIVKTDLAERDQQASRDAYQSFKQLVDRYPDSRYAPDARLRINYIINALAAHEVHVARYYYQRGAYVASANRAQQAVQDFRGVPAAEEALYLMAASYHQLGMAPLRDDAWRVLQNNYPKSRWLSQRLGSSALR</sequence>
<keyword evidence="6" id="KW-0812">Transmembrane</keyword>
<accession>B1XY96</accession>
<evidence type="ECO:0000256" key="3">
    <source>
        <dbReference type="ARBA" id="ARBA00023237"/>
    </source>
</evidence>
<dbReference type="InterPro" id="IPR039565">
    <property type="entry name" value="BamD-like"/>
</dbReference>
<evidence type="ECO:0000313" key="7">
    <source>
        <dbReference type="Proteomes" id="UP000001693"/>
    </source>
</evidence>
<reference evidence="6 7" key="1">
    <citation type="submission" date="2008-03" db="EMBL/GenBank/DDBJ databases">
        <title>Complete sequence of Leptothrix cholodnii SP-6.</title>
        <authorList>
            <consortium name="US DOE Joint Genome Institute"/>
            <person name="Copeland A."/>
            <person name="Lucas S."/>
            <person name="Lapidus A."/>
            <person name="Glavina del Rio T."/>
            <person name="Dalin E."/>
            <person name="Tice H."/>
            <person name="Bruce D."/>
            <person name="Goodwin L."/>
            <person name="Pitluck S."/>
            <person name="Chertkov O."/>
            <person name="Brettin T."/>
            <person name="Detter J.C."/>
            <person name="Han C."/>
            <person name="Kuske C.R."/>
            <person name="Schmutz J."/>
            <person name="Larimer F."/>
            <person name="Land M."/>
            <person name="Hauser L."/>
            <person name="Kyrpides N."/>
            <person name="Lykidis A."/>
            <person name="Emerson D."/>
            <person name="Richardson P."/>
        </authorList>
    </citation>
    <scope>NUCLEOTIDE SEQUENCE [LARGE SCALE GENOMIC DNA]</scope>
    <source>
        <strain evidence="7">ATCC 51168 / LMG 8142 / SP-6</strain>
    </source>
</reference>
<proteinExistence type="inferred from homology"/>
<dbReference type="InterPro" id="IPR017689">
    <property type="entry name" value="BamD"/>
</dbReference>
<comment type="similarity">
    <text evidence="4">Belongs to the BamD family.</text>
</comment>
<protein>
    <recommendedName>
        <fullName evidence="4">Outer membrane protein assembly factor BamD</fullName>
    </recommendedName>
</protein>
<name>B1XY96_LEPCP</name>
<comment type="subcellular location">
    <subcellularLocation>
        <location evidence="4">Cell outer membrane</location>
    </subcellularLocation>
</comment>
<dbReference type="GO" id="GO:0043165">
    <property type="term" value="P:Gram-negative-bacterium-type cell outer membrane assembly"/>
    <property type="evidence" value="ECO:0007669"/>
    <property type="project" value="UniProtKB-UniRule"/>
</dbReference>
<dbReference type="GO" id="GO:0051205">
    <property type="term" value="P:protein insertion into membrane"/>
    <property type="evidence" value="ECO:0007669"/>
    <property type="project" value="UniProtKB-UniRule"/>
</dbReference>
<dbReference type="SUPFAM" id="SSF48452">
    <property type="entry name" value="TPR-like"/>
    <property type="match status" value="1"/>
</dbReference>
<evidence type="ECO:0000256" key="4">
    <source>
        <dbReference type="HAMAP-Rule" id="MF_00922"/>
    </source>
</evidence>
<dbReference type="Pfam" id="PF13525">
    <property type="entry name" value="YfiO"/>
    <property type="match status" value="1"/>
</dbReference>
<dbReference type="eggNOG" id="COG4105">
    <property type="taxonomic scope" value="Bacteria"/>
</dbReference>
<evidence type="ECO:0000256" key="2">
    <source>
        <dbReference type="ARBA" id="ARBA00023136"/>
    </source>
</evidence>
<keyword evidence="3 4" id="KW-0998">Cell outer membrane</keyword>
<evidence type="ECO:0000313" key="6">
    <source>
        <dbReference type="EMBL" id="ACB35141.1"/>
    </source>
</evidence>
<dbReference type="EMBL" id="CP001013">
    <property type="protein sequence ID" value="ACB35141.1"/>
    <property type="molecule type" value="Genomic_DNA"/>
</dbReference>
<feature type="domain" description="Outer membrane lipoprotein BamD-like" evidence="5">
    <location>
        <begin position="59"/>
        <end position="258"/>
    </location>
</feature>
<keyword evidence="7" id="KW-1185">Reference proteome</keyword>
<dbReference type="Proteomes" id="UP000001693">
    <property type="component" value="Chromosome"/>
</dbReference>
<dbReference type="KEGG" id="lch:Lcho_2876"/>
<gene>
    <name evidence="4" type="primary">bamD</name>
    <name evidence="6" type="ordered locus">Lcho_2876</name>
</gene>
<dbReference type="GO" id="GO:0009279">
    <property type="term" value="C:cell outer membrane"/>
    <property type="evidence" value="ECO:0007669"/>
    <property type="project" value="UniProtKB-SubCell"/>
</dbReference>
<comment type="subunit">
    <text evidence="4">Part of the Bam complex.</text>
</comment>
<dbReference type="Gene3D" id="1.25.40.10">
    <property type="entry name" value="Tetratricopeptide repeat domain"/>
    <property type="match status" value="1"/>
</dbReference>
<evidence type="ECO:0000259" key="5">
    <source>
        <dbReference type="Pfam" id="PF13525"/>
    </source>
</evidence>
<evidence type="ECO:0000256" key="1">
    <source>
        <dbReference type="ARBA" id="ARBA00022729"/>
    </source>
</evidence>
<dbReference type="CDD" id="cd15830">
    <property type="entry name" value="BamD"/>
    <property type="match status" value="1"/>
</dbReference>
<dbReference type="InterPro" id="IPR011990">
    <property type="entry name" value="TPR-like_helical_dom_sf"/>
</dbReference>
<dbReference type="STRING" id="395495.Lcho_2876"/>
<keyword evidence="2 4" id="KW-0472">Membrane</keyword>
<dbReference type="HAMAP" id="MF_00922">
    <property type="entry name" value="OM_assembly_BamD"/>
    <property type="match status" value="1"/>
</dbReference>
<keyword evidence="1 4" id="KW-0732">Signal</keyword>
<dbReference type="HOGENOM" id="CLU_065982_0_1_4"/>